<reference evidence="1" key="2">
    <citation type="journal article" date="2015" name="Data Brief">
        <title>Shoot transcriptome of the giant reed, Arundo donax.</title>
        <authorList>
            <person name="Barrero R.A."/>
            <person name="Guerrero F.D."/>
            <person name="Moolhuijzen P."/>
            <person name="Goolsby J.A."/>
            <person name="Tidwell J."/>
            <person name="Bellgard S.E."/>
            <person name="Bellgard M.I."/>
        </authorList>
    </citation>
    <scope>NUCLEOTIDE SEQUENCE</scope>
    <source>
        <tissue evidence="1">Shoot tissue taken approximately 20 cm above the soil surface</tissue>
    </source>
</reference>
<proteinExistence type="predicted"/>
<protein>
    <submittedName>
        <fullName evidence="1">Uncharacterized protein</fullName>
    </submittedName>
</protein>
<organism evidence="1">
    <name type="scientific">Arundo donax</name>
    <name type="common">Giant reed</name>
    <name type="synonym">Donax arundinaceus</name>
    <dbReference type="NCBI Taxonomy" id="35708"/>
    <lineage>
        <taxon>Eukaryota</taxon>
        <taxon>Viridiplantae</taxon>
        <taxon>Streptophyta</taxon>
        <taxon>Embryophyta</taxon>
        <taxon>Tracheophyta</taxon>
        <taxon>Spermatophyta</taxon>
        <taxon>Magnoliopsida</taxon>
        <taxon>Liliopsida</taxon>
        <taxon>Poales</taxon>
        <taxon>Poaceae</taxon>
        <taxon>PACMAD clade</taxon>
        <taxon>Arundinoideae</taxon>
        <taxon>Arundineae</taxon>
        <taxon>Arundo</taxon>
    </lineage>
</organism>
<sequence>MFHFLCLVLGW</sequence>
<name>A0A0A9A051_ARUDO</name>
<evidence type="ECO:0000313" key="1">
    <source>
        <dbReference type="EMBL" id="JAD40417.1"/>
    </source>
</evidence>
<dbReference type="EMBL" id="GBRH01257478">
    <property type="protein sequence ID" value="JAD40417.1"/>
    <property type="molecule type" value="Transcribed_RNA"/>
</dbReference>
<accession>A0A0A9A051</accession>
<reference evidence="1" key="1">
    <citation type="submission" date="2014-09" db="EMBL/GenBank/DDBJ databases">
        <authorList>
            <person name="Magalhaes I.L.F."/>
            <person name="Oliveira U."/>
            <person name="Santos F.R."/>
            <person name="Vidigal T.H.D.A."/>
            <person name="Brescovit A.D."/>
            <person name="Santos A.J."/>
        </authorList>
    </citation>
    <scope>NUCLEOTIDE SEQUENCE</scope>
    <source>
        <tissue evidence="1">Shoot tissue taken approximately 20 cm above the soil surface</tissue>
    </source>
</reference>